<dbReference type="InterPro" id="IPR003423">
    <property type="entry name" value="OMP_efflux"/>
</dbReference>
<sequence>MLFLSIQGIAQQQDTTITLETAVEIGVKNNLAILAAEKDVAATKGKAIAGLGIKDPEVTGEWDEIPKGSGVSNYNVRNITISQSIDFPTNYIHRKKRGDLDIERSQVMLRERKLELRTQIEKVYYQLVGSREQVNIIRENISLAENFLDAAQKRYNAGKAPILEVKRAQIVLSNIENELAVAQSNYESNQADLNALLAFPDGKNAVPADSLTYRLLNFNLNDLLQQAIETHPLLLINKLTTNIADKNVSLAKGSYLPKITGGYTVQKIGGNNFRGVEAGISIPLWAPFNQRGQVMESKGNLAATKYRSQNAILVRKAMVKGAYNKVIAAQEQVNKYLSNLLQQSEELYKLTLRSYEEGKVGYLNVLDAQKSYIDINKSYINALANFKIQVAHLEFETNQNFVQ</sequence>
<comment type="similarity">
    <text evidence="2">Belongs to the outer membrane factor (OMF) (TC 1.B.17) family.</text>
</comment>
<keyword evidence="6" id="KW-0472">Membrane</keyword>
<dbReference type="Pfam" id="PF02321">
    <property type="entry name" value="OEP"/>
    <property type="match status" value="2"/>
</dbReference>
<dbReference type="Gene3D" id="1.20.1600.10">
    <property type="entry name" value="Outer membrane efflux proteins (OEP)"/>
    <property type="match status" value="1"/>
</dbReference>
<evidence type="ECO:0000256" key="1">
    <source>
        <dbReference type="ARBA" id="ARBA00004442"/>
    </source>
</evidence>
<keyword evidence="5" id="KW-0812">Transmembrane</keyword>
<gene>
    <name evidence="9" type="ORF">JCM18694_32940</name>
</gene>
<dbReference type="SUPFAM" id="SSF56954">
    <property type="entry name" value="Outer membrane efflux proteins (OEP)"/>
    <property type="match status" value="1"/>
</dbReference>
<keyword evidence="4" id="KW-1134">Transmembrane beta strand</keyword>
<reference evidence="9 10" key="1">
    <citation type="submission" date="2019-10" db="EMBL/GenBank/DDBJ databases">
        <title>Prolixibacter strains distinguished by the presence of nitrate reductase genes were adept at nitrate-dependent anaerobic corrosion of metallic iron and carbon steel.</title>
        <authorList>
            <person name="Iino T."/>
            <person name="Shono N."/>
            <person name="Ito K."/>
            <person name="Nakamura R."/>
            <person name="Sueoka K."/>
            <person name="Harayama S."/>
            <person name="Ohkuma M."/>
        </authorList>
    </citation>
    <scope>NUCLEOTIDE SEQUENCE [LARGE SCALE GENOMIC DNA]</scope>
    <source>
        <strain evidence="9 10">MIC1-1</strain>
    </source>
</reference>
<evidence type="ECO:0000256" key="8">
    <source>
        <dbReference type="SAM" id="Coils"/>
    </source>
</evidence>
<dbReference type="EMBL" id="BLAU01000001">
    <property type="protein sequence ID" value="GET23048.1"/>
    <property type="molecule type" value="Genomic_DNA"/>
</dbReference>
<dbReference type="PANTHER" id="PTHR30026">
    <property type="entry name" value="OUTER MEMBRANE PROTEIN TOLC"/>
    <property type="match status" value="1"/>
</dbReference>
<evidence type="ECO:0000256" key="5">
    <source>
        <dbReference type="ARBA" id="ARBA00022692"/>
    </source>
</evidence>
<keyword evidence="10" id="KW-1185">Reference proteome</keyword>
<protein>
    <submittedName>
        <fullName evidence="9">Transporter</fullName>
    </submittedName>
</protein>
<proteinExistence type="inferred from homology"/>
<evidence type="ECO:0000313" key="10">
    <source>
        <dbReference type="Proteomes" id="UP000396862"/>
    </source>
</evidence>
<name>A0ABQ0ZNU8_9BACT</name>
<keyword evidence="8" id="KW-0175">Coiled coil</keyword>
<comment type="subcellular location">
    <subcellularLocation>
        <location evidence="1">Cell outer membrane</location>
    </subcellularLocation>
</comment>
<feature type="coiled-coil region" evidence="8">
    <location>
        <begin position="165"/>
        <end position="192"/>
    </location>
</feature>
<dbReference type="InterPro" id="IPR051906">
    <property type="entry name" value="TolC-like"/>
</dbReference>
<keyword evidence="7" id="KW-0998">Cell outer membrane</keyword>
<evidence type="ECO:0000313" key="9">
    <source>
        <dbReference type="EMBL" id="GET23048.1"/>
    </source>
</evidence>
<evidence type="ECO:0000256" key="7">
    <source>
        <dbReference type="ARBA" id="ARBA00023237"/>
    </source>
</evidence>
<organism evidence="9 10">
    <name type="scientific">Prolixibacter denitrificans</name>
    <dbReference type="NCBI Taxonomy" id="1541063"/>
    <lineage>
        <taxon>Bacteria</taxon>
        <taxon>Pseudomonadati</taxon>
        <taxon>Bacteroidota</taxon>
        <taxon>Bacteroidia</taxon>
        <taxon>Marinilabiliales</taxon>
        <taxon>Prolixibacteraceae</taxon>
        <taxon>Prolixibacter</taxon>
    </lineage>
</organism>
<keyword evidence="3" id="KW-0813">Transport</keyword>
<dbReference type="PANTHER" id="PTHR30026:SF20">
    <property type="entry name" value="OUTER MEMBRANE PROTEIN TOLC"/>
    <property type="match status" value="1"/>
</dbReference>
<dbReference type="Proteomes" id="UP000396862">
    <property type="component" value="Unassembled WGS sequence"/>
</dbReference>
<accession>A0ABQ0ZNU8</accession>
<evidence type="ECO:0000256" key="6">
    <source>
        <dbReference type="ARBA" id="ARBA00023136"/>
    </source>
</evidence>
<evidence type="ECO:0000256" key="2">
    <source>
        <dbReference type="ARBA" id="ARBA00007613"/>
    </source>
</evidence>
<comment type="caution">
    <text evidence="9">The sequence shown here is derived from an EMBL/GenBank/DDBJ whole genome shotgun (WGS) entry which is preliminary data.</text>
</comment>
<evidence type="ECO:0000256" key="3">
    <source>
        <dbReference type="ARBA" id="ARBA00022448"/>
    </source>
</evidence>
<evidence type="ECO:0000256" key="4">
    <source>
        <dbReference type="ARBA" id="ARBA00022452"/>
    </source>
</evidence>